<dbReference type="EMBL" id="JWZT01004436">
    <property type="protein sequence ID" value="KII64109.1"/>
    <property type="molecule type" value="Genomic_DNA"/>
</dbReference>
<comment type="caution">
    <text evidence="1">The sequence shown here is derived from an EMBL/GenBank/DDBJ whole genome shotgun (WGS) entry which is preliminary data.</text>
</comment>
<evidence type="ECO:0000313" key="2">
    <source>
        <dbReference type="Proteomes" id="UP000031668"/>
    </source>
</evidence>
<reference evidence="1 2" key="1">
    <citation type="journal article" date="2014" name="Genome Biol. Evol.">
        <title>The genome of the myxosporean Thelohanellus kitauei shows adaptations to nutrient acquisition within its fish host.</title>
        <authorList>
            <person name="Yang Y."/>
            <person name="Xiong J."/>
            <person name="Zhou Z."/>
            <person name="Huo F."/>
            <person name="Miao W."/>
            <person name="Ran C."/>
            <person name="Liu Y."/>
            <person name="Zhang J."/>
            <person name="Feng J."/>
            <person name="Wang M."/>
            <person name="Wang M."/>
            <person name="Wang L."/>
            <person name="Yao B."/>
        </authorList>
    </citation>
    <scope>NUCLEOTIDE SEQUENCE [LARGE SCALE GENOMIC DNA]</scope>
    <source>
        <strain evidence="1">Wuqing</strain>
    </source>
</reference>
<dbReference type="AlphaFoldDB" id="A0A0C2IFN6"/>
<keyword evidence="2" id="KW-1185">Reference proteome</keyword>
<protein>
    <submittedName>
        <fullName evidence="1">Uncharacterized protein</fullName>
    </submittedName>
</protein>
<gene>
    <name evidence="1" type="ORF">RF11_12488</name>
</gene>
<accession>A0A0C2IFN6</accession>
<evidence type="ECO:0000313" key="1">
    <source>
        <dbReference type="EMBL" id="KII64109.1"/>
    </source>
</evidence>
<name>A0A0C2IFN6_THEKT</name>
<dbReference type="Proteomes" id="UP000031668">
    <property type="component" value="Unassembled WGS sequence"/>
</dbReference>
<organism evidence="1 2">
    <name type="scientific">Thelohanellus kitauei</name>
    <name type="common">Myxosporean</name>
    <dbReference type="NCBI Taxonomy" id="669202"/>
    <lineage>
        <taxon>Eukaryota</taxon>
        <taxon>Metazoa</taxon>
        <taxon>Cnidaria</taxon>
        <taxon>Myxozoa</taxon>
        <taxon>Myxosporea</taxon>
        <taxon>Bivalvulida</taxon>
        <taxon>Platysporina</taxon>
        <taxon>Myxobolidae</taxon>
        <taxon>Thelohanellus</taxon>
    </lineage>
</organism>
<sequence>MIDLNTNQKYMERFNTTNTIKNQLSRISLQTHTHEPHTEKTKKSYSYKSVDKHREQHPILSDVFLSSHLTKEVITNNQNQLVLLESIVLYTKMRQLCEKELKNNKYELDKRISVINSTKELLKGKDPNDMINLQLYNDIMNVQYENIYN</sequence>
<proteinExistence type="predicted"/>